<feature type="domain" description="Heme haloperoxidase family profile" evidence="8">
    <location>
        <begin position="1"/>
        <end position="107"/>
    </location>
</feature>
<dbReference type="SUPFAM" id="SSF47571">
    <property type="entry name" value="Cloroperoxidase"/>
    <property type="match status" value="1"/>
</dbReference>
<dbReference type="Gene3D" id="1.10.489.10">
    <property type="entry name" value="Chloroperoxidase-like"/>
    <property type="match status" value="1"/>
</dbReference>
<dbReference type="InterPro" id="IPR000028">
    <property type="entry name" value="Chloroperoxidase"/>
</dbReference>
<proteinExistence type="inferred from homology"/>
<dbReference type="GO" id="GO:0046872">
    <property type="term" value="F:metal ion binding"/>
    <property type="evidence" value="ECO:0007669"/>
    <property type="project" value="UniProtKB-KW"/>
</dbReference>
<dbReference type="GeneID" id="66081853"/>
<dbReference type="KEGG" id="more:E1B28_012778"/>
<comment type="caution">
    <text evidence="9">The sequence shown here is derived from an EMBL/GenBank/DDBJ whole genome shotgun (WGS) entry which is preliminary data.</text>
</comment>
<dbReference type="OrthoDB" id="407298at2759"/>
<evidence type="ECO:0000256" key="4">
    <source>
        <dbReference type="ARBA" id="ARBA00022723"/>
    </source>
</evidence>
<dbReference type="PROSITE" id="PS51405">
    <property type="entry name" value="HEME_HALOPEROXIDASE"/>
    <property type="match status" value="1"/>
</dbReference>
<keyword evidence="2" id="KW-0575">Peroxidase</keyword>
<evidence type="ECO:0000256" key="7">
    <source>
        <dbReference type="ARBA" id="ARBA00025795"/>
    </source>
</evidence>
<organism evidence="9 10">
    <name type="scientific">Marasmius oreades</name>
    <name type="common">fairy-ring Marasmius</name>
    <dbReference type="NCBI Taxonomy" id="181124"/>
    <lineage>
        <taxon>Eukaryota</taxon>
        <taxon>Fungi</taxon>
        <taxon>Dikarya</taxon>
        <taxon>Basidiomycota</taxon>
        <taxon>Agaricomycotina</taxon>
        <taxon>Agaricomycetes</taxon>
        <taxon>Agaricomycetidae</taxon>
        <taxon>Agaricales</taxon>
        <taxon>Marasmiineae</taxon>
        <taxon>Marasmiaceae</taxon>
        <taxon>Marasmius</taxon>
    </lineage>
</organism>
<comment type="cofactor">
    <cofactor evidence="1">
        <name>heme b</name>
        <dbReference type="ChEBI" id="CHEBI:60344"/>
    </cofactor>
</comment>
<dbReference type="RefSeq" id="XP_043005293.1">
    <property type="nucleotide sequence ID" value="XM_043157923.1"/>
</dbReference>
<evidence type="ECO:0000256" key="2">
    <source>
        <dbReference type="ARBA" id="ARBA00022559"/>
    </source>
</evidence>
<keyword evidence="3" id="KW-0349">Heme</keyword>
<accession>A0A9P7RSU1</accession>
<dbReference type="Proteomes" id="UP001049176">
    <property type="component" value="Chromosome 8"/>
</dbReference>
<dbReference type="InterPro" id="IPR036851">
    <property type="entry name" value="Chloroperoxidase-like_sf"/>
</dbReference>
<sequence>MASCLGRDETSPFPWSSKLCMMGINVEPEIVTLAAKFALIMSKEPTTFSLNDLKAHNVIEHDSSLSRQDIALGDNVPFNETIFSTLANSNPGSDVYNTTSARQVQDV</sequence>
<evidence type="ECO:0000256" key="5">
    <source>
        <dbReference type="ARBA" id="ARBA00023002"/>
    </source>
</evidence>
<name>A0A9P7RSU1_9AGAR</name>
<dbReference type="Pfam" id="PF01328">
    <property type="entry name" value="Peroxidase_2"/>
    <property type="match status" value="1"/>
</dbReference>
<keyword evidence="5" id="KW-0560">Oxidoreductase</keyword>
<comment type="similarity">
    <text evidence="7">Belongs to the chloroperoxidase family.</text>
</comment>
<reference evidence="9" key="1">
    <citation type="journal article" date="2021" name="Genome Biol. Evol.">
        <title>The assembled and annotated genome of the fairy-ring fungus Marasmius oreades.</title>
        <authorList>
            <person name="Hiltunen M."/>
            <person name="Ament-Velasquez S.L."/>
            <person name="Johannesson H."/>
        </authorList>
    </citation>
    <scope>NUCLEOTIDE SEQUENCE</scope>
    <source>
        <strain evidence="9">03SP1</strain>
    </source>
</reference>
<evidence type="ECO:0000259" key="8">
    <source>
        <dbReference type="PROSITE" id="PS51405"/>
    </source>
</evidence>
<keyword evidence="6" id="KW-0408">Iron</keyword>
<gene>
    <name evidence="9" type="ORF">E1B28_012778</name>
</gene>
<evidence type="ECO:0000313" key="10">
    <source>
        <dbReference type="Proteomes" id="UP001049176"/>
    </source>
</evidence>
<evidence type="ECO:0000256" key="6">
    <source>
        <dbReference type="ARBA" id="ARBA00023004"/>
    </source>
</evidence>
<keyword evidence="4" id="KW-0479">Metal-binding</keyword>
<keyword evidence="10" id="KW-1185">Reference proteome</keyword>
<dbReference type="GO" id="GO:0004601">
    <property type="term" value="F:peroxidase activity"/>
    <property type="evidence" value="ECO:0007669"/>
    <property type="project" value="UniProtKB-KW"/>
</dbReference>
<dbReference type="EMBL" id="CM032188">
    <property type="protein sequence ID" value="KAG7088822.1"/>
    <property type="molecule type" value="Genomic_DNA"/>
</dbReference>
<dbReference type="PANTHER" id="PTHR33577:SF9">
    <property type="entry name" value="PEROXIDASE STCC"/>
    <property type="match status" value="1"/>
</dbReference>
<dbReference type="PANTHER" id="PTHR33577">
    <property type="entry name" value="STERIGMATOCYSTIN BIOSYNTHESIS PEROXIDASE STCC-RELATED"/>
    <property type="match status" value="1"/>
</dbReference>
<dbReference type="AlphaFoldDB" id="A0A9P7RSU1"/>
<evidence type="ECO:0000313" key="9">
    <source>
        <dbReference type="EMBL" id="KAG7088822.1"/>
    </source>
</evidence>
<evidence type="ECO:0000256" key="3">
    <source>
        <dbReference type="ARBA" id="ARBA00022617"/>
    </source>
</evidence>
<protein>
    <recommendedName>
        <fullName evidence="8">Heme haloperoxidase family profile domain-containing protein</fullName>
    </recommendedName>
</protein>
<evidence type="ECO:0000256" key="1">
    <source>
        <dbReference type="ARBA" id="ARBA00001970"/>
    </source>
</evidence>